<comment type="similarity">
    <text evidence="2">Belongs to the bacterial solute-binding protein 5 family.</text>
</comment>
<evidence type="ECO:0000256" key="3">
    <source>
        <dbReference type="ARBA" id="ARBA00022729"/>
    </source>
</evidence>
<dbReference type="InterPro" id="IPR030678">
    <property type="entry name" value="Peptide/Ni-bd"/>
</dbReference>
<sequence>MRFYNFANDSAIWRRLALCVCVASMPLASPAEPMHAIAMYGEPALGPGFPHLPYANPEAPKGGTIRLAETGSFDSLNPWVLMGNPVWPLFTQPGLVTETLMMRSLDEPFTLYGLLAESVETDPDRTWVEFTLRPEARFSDGSPVTIEDVMWSYEVMGTKGHPRYTAVWAKVAKMEQTGPRKLRFTFNTADRELALLMGMRPILKKAQWQGRDFSQSGLMAPIGSGPYVIDKVDPGRAISFRRNPDYWGRDLALTRGLGNFDTIRYDYFGDASTMFEAFKAGEIDMWRELVAARWDRDFDFPAVREGRVVKSEIPNGRPSGIMGLVMNTRNPLFADWRARQALIEAFNHRFINMTLSGGKDPRISSYFSNSELAMGPGPASGREAELLAPHAGALPPGTIEGYALPEGGERAIDRKGIRAALELLREAGWTVQNGELRNAEGQPFGFDILLNQSGSAMRSSAETRQIVDIFVESLRNLGIQPKVTLLDSAQYVERTNNYQFDMTWYERGLSLSPGNEQMLYWGHEGVTKTGTKNWMGMASPAAEAMIAEMGQARTHEDYLAAVRALDRILTAGRYVIPVSYSRISRLAHRSDLDYPEMTPLYGDWPGFMPETWWQEERK</sequence>
<dbReference type="Proteomes" id="UP000253345">
    <property type="component" value="Unassembled WGS sequence"/>
</dbReference>
<name>A0A368YQD0_9RHOB</name>
<evidence type="ECO:0000259" key="5">
    <source>
        <dbReference type="Pfam" id="PF00496"/>
    </source>
</evidence>
<dbReference type="InterPro" id="IPR039424">
    <property type="entry name" value="SBP_5"/>
</dbReference>
<evidence type="ECO:0000313" key="7">
    <source>
        <dbReference type="Proteomes" id="UP000253345"/>
    </source>
</evidence>
<dbReference type="PIRSF" id="PIRSF002741">
    <property type="entry name" value="MppA"/>
    <property type="match status" value="1"/>
</dbReference>
<dbReference type="AlphaFoldDB" id="A0A368YQD0"/>
<dbReference type="GO" id="GO:0042884">
    <property type="term" value="P:microcin transport"/>
    <property type="evidence" value="ECO:0007669"/>
    <property type="project" value="TreeGrafter"/>
</dbReference>
<dbReference type="SUPFAM" id="SSF53850">
    <property type="entry name" value="Periplasmic binding protein-like II"/>
    <property type="match status" value="1"/>
</dbReference>
<evidence type="ECO:0000256" key="4">
    <source>
        <dbReference type="SAM" id="SignalP"/>
    </source>
</evidence>
<evidence type="ECO:0000256" key="1">
    <source>
        <dbReference type="ARBA" id="ARBA00004418"/>
    </source>
</evidence>
<reference evidence="6 7" key="1">
    <citation type="submission" date="2018-07" db="EMBL/GenBank/DDBJ databases">
        <title>Genomic Encyclopedia of Type Strains, Phase III (KMG-III): the genomes of soil and plant-associated and newly described type strains.</title>
        <authorList>
            <person name="Whitman W."/>
        </authorList>
    </citation>
    <scope>NUCLEOTIDE SEQUENCE [LARGE SCALE GENOMIC DNA]</scope>
    <source>
        <strain evidence="6 7">CECT 8525</strain>
    </source>
</reference>
<dbReference type="InterPro" id="IPR000914">
    <property type="entry name" value="SBP_5_dom"/>
</dbReference>
<gene>
    <name evidence="6" type="ORF">DFP89_11229</name>
</gene>
<comment type="subcellular location">
    <subcellularLocation>
        <location evidence="1">Periplasm</location>
    </subcellularLocation>
</comment>
<feature type="signal peptide" evidence="4">
    <location>
        <begin position="1"/>
        <end position="31"/>
    </location>
</feature>
<dbReference type="CDD" id="cd08497">
    <property type="entry name" value="MbnE-like"/>
    <property type="match status" value="1"/>
</dbReference>
<dbReference type="OrthoDB" id="9803988at2"/>
<keyword evidence="3 4" id="KW-0732">Signal</keyword>
<dbReference type="EMBL" id="QPJL01000012">
    <property type="protein sequence ID" value="RCW82432.1"/>
    <property type="molecule type" value="Genomic_DNA"/>
</dbReference>
<dbReference type="PANTHER" id="PTHR30290">
    <property type="entry name" value="PERIPLASMIC BINDING COMPONENT OF ABC TRANSPORTER"/>
    <property type="match status" value="1"/>
</dbReference>
<evidence type="ECO:0000256" key="2">
    <source>
        <dbReference type="ARBA" id="ARBA00005695"/>
    </source>
</evidence>
<dbReference type="GO" id="GO:0030288">
    <property type="term" value="C:outer membrane-bounded periplasmic space"/>
    <property type="evidence" value="ECO:0007669"/>
    <property type="project" value="TreeGrafter"/>
</dbReference>
<comment type="caution">
    <text evidence="6">The sequence shown here is derived from an EMBL/GenBank/DDBJ whole genome shotgun (WGS) entry which is preliminary data.</text>
</comment>
<dbReference type="Pfam" id="PF00496">
    <property type="entry name" value="SBP_bac_5"/>
    <property type="match status" value="1"/>
</dbReference>
<feature type="chain" id="PRO_5016653357" evidence="4">
    <location>
        <begin position="32"/>
        <end position="618"/>
    </location>
</feature>
<accession>A0A368YQD0</accession>
<dbReference type="GO" id="GO:0015833">
    <property type="term" value="P:peptide transport"/>
    <property type="evidence" value="ECO:0007669"/>
    <property type="project" value="TreeGrafter"/>
</dbReference>
<dbReference type="Gene3D" id="3.40.190.10">
    <property type="entry name" value="Periplasmic binding protein-like II"/>
    <property type="match status" value="1"/>
</dbReference>
<protein>
    <submittedName>
        <fullName evidence="6">Peptide/nickel transport system substrate-binding protein</fullName>
    </submittedName>
</protein>
<dbReference type="RefSeq" id="WP_114349641.1">
    <property type="nucleotide sequence ID" value="NZ_QPJL01000012.1"/>
</dbReference>
<dbReference type="GO" id="GO:1904680">
    <property type="term" value="F:peptide transmembrane transporter activity"/>
    <property type="evidence" value="ECO:0007669"/>
    <property type="project" value="TreeGrafter"/>
</dbReference>
<keyword evidence="7" id="KW-1185">Reference proteome</keyword>
<dbReference type="PANTHER" id="PTHR30290:SF64">
    <property type="entry name" value="ABC TRANSPORTER PERIPLASMIC BINDING PROTEIN"/>
    <property type="match status" value="1"/>
</dbReference>
<dbReference type="Gene3D" id="3.10.105.10">
    <property type="entry name" value="Dipeptide-binding Protein, Domain 3"/>
    <property type="match status" value="1"/>
</dbReference>
<dbReference type="GO" id="GO:0043190">
    <property type="term" value="C:ATP-binding cassette (ABC) transporter complex"/>
    <property type="evidence" value="ECO:0007669"/>
    <property type="project" value="InterPro"/>
</dbReference>
<evidence type="ECO:0000313" key="6">
    <source>
        <dbReference type="EMBL" id="RCW82432.1"/>
    </source>
</evidence>
<feature type="domain" description="Solute-binding protein family 5" evidence="5">
    <location>
        <begin position="111"/>
        <end position="525"/>
    </location>
</feature>
<proteinExistence type="inferred from homology"/>
<organism evidence="6 7">
    <name type="scientific">Paracoccus lutimaris</name>
    <dbReference type="NCBI Taxonomy" id="1490030"/>
    <lineage>
        <taxon>Bacteria</taxon>
        <taxon>Pseudomonadati</taxon>
        <taxon>Pseudomonadota</taxon>
        <taxon>Alphaproteobacteria</taxon>
        <taxon>Rhodobacterales</taxon>
        <taxon>Paracoccaceae</taxon>
        <taxon>Paracoccus</taxon>
    </lineage>
</organism>